<dbReference type="EMBL" id="JABBWG010000021">
    <property type="protein sequence ID" value="KAG1814306.1"/>
    <property type="molecule type" value="Genomic_DNA"/>
</dbReference>
<evidence type="ECO:0000313" key="1">
    <source>
        <dbReference type="EMBL" id="KAG1814306.1"/>
    </source>
</evidence>
<dbReference type="RefSeq" id="XP_041191767.1">
    <property type="nucleotide sequence ID" value="XM_041333014.1"/>
</dbReference>
<accession>A0A9P7E908</accession>
<dbReference type="OrthoDB" id="5364171at2759"/>
<evidence type="ECO:0000313" key="2">
    <source>
        <dbReference type="Proteomes" id="UP000807769"/>
    </source>
</evidence>
<organism evidence="1 2">
    <name type="scientific">Suillus subaureus</name>
    <dbReference type="NCBI Taxonomy" id="48587"/>
    <lineage>
        <taxon>Eukaryota</taxon>
        <taxon>Fungi</taxon>
        <taxon>Dikarya</taxon>
        <taxon>Basidiomycota</taxon>
        <taxon>Agaricomycotina</taxon>
        <taxon>Agaricomycetes</taxon>
        <taxon>Agaricomycetidae</taxon>
        <taxon>Boletales</taxon>
        <taxon>Suillineae</taxon>
        <taxon>Suillaceae</taxon>
        <taxon>Suillus</taxon>
    </lineage>
</organism>
<gene>
    <name evidence="1" type="ORF">BJ212DRAFT_1300622</name>
</gene>
<protein>
    <submittedName>
        <fullName evidence="1">Uncharacterized protein</fullName>
    </submittedName>
</protein>
<reference evidence="1" key="1">
    <citation type="journal article" date="2020" name="New Phytol.">
        <title>Comparative genomics reveals dynamic genome evolution in host specialist ectomycorrhizal fungi.</title>
        <authorList>
            <person name="Lofgren L.A."/>
            <person name="Nguyen N.H."/>
            <person name="Vilgalys R."/>
            <person name="Ruytinx J."/>
            <person name="Liao H.L."/>
            <person name="Branco S."/>
            <person name="Kuo A."/>
            <person name="LaButti K."/>
            <person name="Lipzen A."/>
            <person name="Andreopoulos W."/>
            <person name="Pangilinan J."/>
            <person name="Riley R."/>
            <person name="Hundley H."/>
            <person name="Na H."/>
            <person name="Barry K."/>
            <person name="Grigoriev I.V."/>
            <person name="Stajich J.E."/>
            <person name="Kennedy P.G."/>
        </authorList>
    </citation>
    <scope>NUCLEOTIDE SEQUENCE</scope>
    <source>
        <strain evidence="1">MN1</strain>
    </source>
</reference>
<comment type="caution">
    <text evidence="1">The sequence shown here is derived from an EMBL/GenBank/DDBJ whole genome shotgun (WGS) entry which is preliminary data.</text>
</comment>
<proteinExistence type="predicted"/>
<keyword evidence="2" id="KW-1185">Reference proteome</keyword>
<name>A0A9P7E908_9AGAM</name>
<dbReference type="Proteomes" id="UP000807769">
    <property type="component" value="Unassembled WGS sequence"/>
</dbReference>
<dbReference type="AlphaFoldDB" id="A0A9P7E908"/>
<sequence>MVFYAYVKQSTDTWSYRYVMAFASHEVADEWWRAVSTSSVVSFANSIRRVNAQFYLHDVNQANAANSLVTAGVATEFLNKVIFLLMDDLGGRQLSVIPSPDHLVDHISGNSFFIRSKTSPYEYWYCPLLCDGTASNEVYVSRNERTRFRVDISNKGSAGIVMIGSDEIAITLPTISLSIHITDGGQVILSPAPQVGLKFSDLLNKFTVGPPSKSDPSLKELFYTDNGEDWELA</sequence>
<dbReference type="GeneID" id="64627031"/>